<dbReference type="EMBL" id="WNKS01000002">
    <property type="protein sequence ID" value="MTV30022.1"/>
    <property type="molecule type" value="Genomic_DNA"/>
</dbReference>
<organism evidence="1 2">
    <name type="scientific">Rhodoblastus acidophilus</name>
    <name type="common">Rhodopseudomonas acidophila</name>
    <dbReference type="NCBI Taxonomy" id="1074"/>
    <lineage>
        <taxon>Bacteria</taxon>
        <taxon>Pseudomonadati</taxon>
        <taxon>Pseudomonadota</taxon>
        <taxon>Alphaproteobacteria</taxon>
        <taxon>Hyphomicrobiales</taxon>
        <taxon>Rhodoblastaceae</taxon>
        <taxon>Rhodoblastus</taxon>
    </lineage>
</organism>
<name>A0A6N8DHV0_RHOAC</name>
<evidence type="ECO:0000313" key="2">
    <source>
        <dbReference type="Proteomes" id="UP000439113"/>
    </source>
</evidence>
<dbReference type="AlphaFoldDB" id="A0A6N8DHV0"/>
<protein>
    <submittedName>
        <fullName evidence="1">Uncharacterized protein</fullName>
    </submittedName>
</protein>
<dbReference type="OrthoDB" id="8454074at2"/>
<sequence length="99" mass="10734">MSAKIRTPGGDKAQQLASALLQRAPNLRCSVCGGVDFAMLEDPDAGFRSLLERKRGAFGYRLEATTLVCTNCGHVMQFADVVFKLESKPDDFGPPVTNE</sequence>
<accession>A0A6N8DHV0</accession>
<dbReference type="RefSeq" id="WP_155444683.1">
    <property type="nucleotide sequence ID" value="NZ_JAOQNR010000002.1"/>
</dbReference>
<comment type="caution">
    <text evidence="1">The sequence shown here is derived from an EMBL/GenBank/DDBJ whole genome shotgun (WGS) entry which is preliminary data.</text>
</comment>
<dbReference type="Proteomes" id="UP000439113">
    <property type="component" value="Unassembled WGS sequence"/>
</dbReference>
<proteinExistence type="predicted"/>
<evidence type="ECO:0000313" key="1">
    <source>
        <dbReference type="EMBL" id="MTV30022.1"/>
    </source>
</evidence>
<reference evidence="1 2" key="1">
    <citation type="submission" date="2019-11" db="EMBL/GenBank/DDBJ databases">
        <title>Whole-genome sequence of a Rhodoblastus acidophilus DSM 142.</title>
        <authorList>
            <person name="Kyndt J.A."/>
            <person name="Meyer T.E."/>
        </authorList>
    </citation>
    <scope>NUCLEOTIDE SEQUENCE [LARGE SCALE GENOMIC DNA]</scope>
    <source>
        <strain evidence="1 2">DSM 142</strain>
    </source>
</reference>
<gene>
    <name evidence="1" type="ORF">GJ654_03330</name>
</gene>